<protein>
    <submittedName>
        <fullName evidence="1">Uncharacterized protein</fullName>
    </submittedName>
</protein>
<proteinExistence type="predicted"/>
<name>A0A6P0UA21_9FLAO</name>
<accession>A0A6P0UA21</accession>
<reference evidence="1 2" key="1">
    <citation type="submission" date="2020-01" db="EMBL/GenBank/DDBJ databases">
        <title>Muriicola jejuensis KCTC 22299.</title>
        <authorList>
            <person name="Wang G."/>
        </authorList>
    </citation>
    <scope>NUCLEOTIDE SEQUENCE [LARGE SCALE GENOMIC DNA]</scope>
    <source>
        <strain evidence="1 2">KCTC 22299</strain>
    </source>
</reference>
<dbReference type="RefSeq" id="WP_163692067.1">
    <property type="nucleotide sequence ID" value="NZ_FXTW01000001.1"/>
</dbReference>
<gene>
    <name evidence="1" type="ORF">GWK09_05925</name>
</gene>
<comment type="caution">
    <text evidence="1">The sequence shown here is derived from an EMBL/GenBank/DDBJ whole genome shotgun (WGS) entry which is preliminary data.</text>
</comment>
<keyword evidence="2" id="KW-1185">Reference proteome</keyword>
<dbReference type="AlphaFoldDB" id="A0A6P0UA21"/>
<evidence type="ECO:0000313" key="2">
    <source>
        <dbReference type="Proteomes" id="UP000468443"/>
    </source>
</evidence>
<dbReference type="EMBL" id="JAABOP010000001">
    <property type="protein sequence ID" value="NER10044.1"/>
    <property type="molecule type" value="Genomic_DNA"/>
</dbReference>
<dbReference type="Proteomes" id="UP000468443">
    <property type="component" value="Unassembled WGS sequence"/>
</dbReference>
<sequence length="652" mass="74864">MTEEEQQKLINKLSAKKDSAFNLRYSENNRRWFIWKIIQHLLAENTPTAQIEAKTLQFIVDTTAYVNTNINGGYQTGTLKDQWRSFSKSRSRLQIIYGVIASHPELLQPQHASYLKFIVNRRDRMIKRMVFYVNPNKKRNIFAYPSNACQEDIPGSNPPKKYNIFRVNKAAENHWSHIIGLQKATPFFLTPTGKAKPVEAVEKLFTKQSAYCDRNLFPCDPTISCVHIDSLLEAKNPTTLLSKLVTEGEQHLVIDHPYSIFGNLKRGTILYTILDATANSGSDIEVEIQRVWFFMKDFIMKDESNRTKDEYFSLPKSEECHIIQGNTFEKAEIIAVNPVKQKIRFKSLANSYSKGAKIYKYIDVPTPYHLIMDTREDKALYEQLSVKSIDLQVGDHIYIRNHPLYASFYPNGVWGGEHSVVVQLSTRKFNSSLMGDQMYVAGHGLSNSLKGMMNSMIAHMNLVADIVQEMVKIHLANLKLNQLNSSSNVTVKSKTINSVAYKLLEYDMAFTFYDPIEGAFKTSTTGFVFAQEKIDSKEFFLFNYMSKDSSDDQNRFIEPFFFDGAVNNSTTRYKPENYCFKFYDTVTGKIKKWHLFSSSDGGLPINETFKFEDIQAISPFHRLDSNSDAYIIRPRVNFSNAYQNYLKIAGAI</sequence>
<organism evidence="1 2">
    <name type="scientific">Muriicola jejuensis</name>
    <dbReference type="NCBI Taxonomy" id="504488"/>
    <lineage>
        <taxon>Bacteria</taxon>
        <taxon>Pseudomonadati</taxon>
        <taxon>Bacteroidota</taxon>
        <taxon>Flavobacteriia</taxon>
        <taxon>Flavobacteriales</taxon>
        <taxon>Flavobacteriaceae</taxon>
        <taxon>Muriicola</taxon>
    </lineage>
</organism>
<evidence type="ECO:0000313" key="1">
    <source>
        <dbReference type="EMBL" id="NER10044.1"/>
    </source>
</evidence>